<evidence type="ECO:0000313" key="3">
    <source>
        <dbReference type="Proteomes" id="UP001320420"/>
    </source>
</evidence>
<comment type="caution">
    <text evidence="2">The sequence shown here is derived from an EMBL/GenBank/DDBJ whole genome shotgun (WGS) entry which is preliminary data.</text>
</comment>
<sequence length="199" mass="21667">METSSTSSNNPSSSEASSNRRRFGPLANSSNSSTTDRNVRSTSTGGERPCDTTATPAAAAAAPYEDKRPVDVDVDAARDGVNSTPVIRERRPEPGETGEQQQQPPAEAGRSKDNHHHHHGRKDDEEALPCNTNTNTGEEGEGGEEERILSEIESGILDVFSDAYCNKHLVYGVLELILVRLMPELAEKGIVELWKERLD</sequence>
<organism evidence="2 3">
    <name type="scientific">Diatrype stigma</name>
    <dbReference type="NCBI Taxonomy" id="117547"/>
    <lineage>
        <taxon>Eukaryota</taxon>
        <taxon>Fungi</taxon>
        <taxon>Dikarya</taxon>
        <taxon>Ascomycota</taxon>
        <taxon>Pezizomycotina</taxon>
        <taxon>Sordariomycetes</taxon>
        <taxon>Xylariomycetidae</taxon>
        <taxon>Xylariales</taxon>
        <taxon>Diatrypaceae</taxon>
        <taxon>Diatrype</taxon>
    </lineage>
</organism>
<feature type="compositionally biased region" description="Low complexity" evidence="1">
    <location>
        <begin position="52"/>
        <end position="63"/>
    </location>
</feature>
<protein>
    <submittedName>
        <fullName evidence="2">Uncharacterized protein</fullName>
    </submittedName>
</protein>
<reference evidence="2 3" key="1">
    <citation type="submission" date="2024-02" db="EMBL/GenBank/DDBJ databases">
        <title>De novo assembly and annotation of 12 fungi associated with fruit tree decline syndrome in Ontario, Canada.</title>
        <authorList>
            <person name="Sulman M."/>
            <person name="Ellouze W."/>
            <person name="Ilyukhin E."/>
        </authorList>
    </citation>
    <scope>NUCLEOTIDE SEQUENCE [LARGE SCALE GENOMIC DNA]</scope>
    <source>
        <strain evidence="2 3">M11/M66-122</strain>
    </source>
</reference>
<feature type="compositionally biased region" description="Low complexity" evidence="1">
    <location>
        <begin position="95"/>
        <end position="108"/>
    </location>
</feature>
<dbReference type="AlphaFoldDB" id="A0AAN9UML6"/>
<evidence type="ECO:0000256" key="1">
    <source>
        <dbReference type="SAM" id="MobiDB-lite"/>
    </source>
</evidence>
<proteinExistence type="predicted"/>
<feature type="compositionally biased region" description="Polar residues" evidence="1">
    <location>
        <begin position="27"/>
        <end position="45"/>
    </location>
</feature>
<keyword evidence="3" id="KW-1185">Reference proteome</keyword>
<feature type="region of interest" description="Disordered" evidence="1">
    <location>
        <begin position="1"/>
        <end position="146"/>
    </location>
</feature>
<feature type="compositionally biased region" description="Low complexity" evidence="1">
    <location>
        <begin position="1"/>
        <end position="17"/>
    </location>
</feature>
<name>A0AAN9UML6_9PEZI</name>
<gene>
    <name evidence="2" type="ORF">SLS62_006440</name>
</gene>
<evidence type="ECO:0000313" key="2">
    <source>
        <dbReference type="EMBL" id="KAK7751614.1"/>
    </source>
</evidence>
<feature type="compositionally biased region" description="Basic and acidic residues" evidence="1">
    <location>
        <begin position="64"/>
        <end position="78"/>
    </location>
</feature>
<dbReference type="Proteomes" id="UP001320420">
    <property type="component" value="Unassembled WGS sequence"/>
</dbReference>
<accession>A0AAN9UML6</accession>
<dbReference type="EMBL" id="JAKJXP020000047">
    <property type="protein sequence ID" value="KAK7751614.1"/>
    <property type="molecule type" value="Genomic_DNA"/>
</dbReference>